<name>A0ABV1DG36_9FIRM</name>
<feature type="transmembrane region" description="Helical" evidence="1">
    <location>
        <begin position="42"/>
        <end position="64"/>
    </location>
</feature>
<keyword evidence="3" id="KW-1185">Reference proteome</keyword>
<protein>
    <submittedName>
        <fullName evidence="2">Uncharacterized protein</fullName>
    </submittedName>
</protein>
<accession>A0ABV1DG36</accession>
<dbReference type="RefSeq" id="WP_040379848.1">
    <property type="nucleotide sequence ID" value="NZ_JBBMFM010000338.1"/>
</dbReference>
<dbReference type="Proteomes" id="UP001454086">
    <property type="component" value="Unassembled WGS sequence"/>
</dbReference>
<proteinExistence type="predicted"/>
<sequence>MKNEKDTKLHYDSHTHEIDLISEKKHLTAWGKITLSLTKNEVVYRTIFTILGTVMSATLTYASIKVASMANTINERQAEIASREEDLASKEMEISMQERMPFFEVSFGRDDTGFVTDFLDFYALGLDDMGEIDFDFDEIIEDLKYSGTFDSAIFVSDPHFGYADDIIIGSLERMIAASDPCVIKNIRNGEPSMMQHLKIHLNKTIRSENKATLQISNKGGIITNAVIYPYEILRVTVDKDYANSIFVYLNDYFYDSVLYFNLLENNVYPSATMNLRNSYYIYEMRRELKDILSEDYSEVDIDDYFYINIRFTDILKEEHSEWYEVNDWILDEEQNEDVIEKLEFMDGIDMKSYDTLEDIQIVKEFMFN</sequence>
<reference evidence="2 3" key="1">
    <citation type="submission" date="2024-03" db="EMBL/GenBank/DDBJ databases">
        <title>Human intestinal bacterial collection.</title>
        <authorList>
            <person name="Pauvert C."/>
            <person name="Hitch T.C.A."/>
            <person name="Clavel T."/>
        </authorList>
    </citation>
    <scope>NUCLEOTIDE SEQUENCE [LARGE SCALE GENOMIC DNA]</scope>
    <source>
        <strain evidence="2 3">CLA-SR-H021</strain>
    </source>
</reference>
<evidence type="ECO:0000313" key="3">
    <source>
        <dbReference type="Proteomes" id="UP001454086"/>
    </source>
</evidence>
<keyword evidence="1" id="KW-1133">Transmembrane helix</keyword>
<keyword evidence="1" id="KW-0812">Transmembrane</keyword>
<keyword evidence="1" id="KW-0472">Membrane</keyword>
<comment type="caution">
    <text evidence="2">The sequence shown here is derived from an EMBL/GenBank/DDBJ whole genome shotgun (WGS) entry which is preliminary data.</text>
</comment>
<organism evidence="2 3">
    <name type="scientific">Enterocloster hominis</name>
    <name type="common">ex Hitch et al. 2024</name>
    <dbReference type="NCBI Taxonomy" id="1917870"/>
    <lineage>
        <taxon>Bacteria</taxon>
        <taxon>Bacillati</taxon>
        <taxon>Bacillota</taxon>
        <taxon>Clostridia</taxon>
        <taxon>Lachnospirales</taxon>
        <taxon>Lachnospiraceae</taxon>
        <taxon>Enterocloster</taxon>
    </lineage>
</organism>
<evidence type="ECO:0000313" key="2">
    <source>
        <dbReference type="EMBL" id="MEQ2429294.1"/>
    </source>
</evidence>
<gene>
    <name evidence="2" type="ORF">WMQ36_30460</name>
</gene>
<evidence type="ECO:0000256" key="1">
    <source>
        <dbReference type="SAM" id="Phobius"/>
    </source>
</evidence>
<dbReference type="EMBL" id="JBBMFM010000338">
    <property type="protein sequence ID" value="MEQ2429294.1"/>
    <property type="molecule type" value="Genomic_DNA"/>
</dbReference>